<reference evidence="1" key="1">
    <citation type="journal article" date="2014" name="Front. Microbiol.">
        <title>High frequency of phylogenetically diverse reductive dehalogenase-homologous genes in deep subseafloor sedimentary metagenomes.</title>
        <authorList>
            <person name="Kawai M."/>
            <person name="Futagami T."/>
            <person name="Toyoda A."/>
            <person name="Takaki Y."/>
            <person name="Nishi S."/>
            <person name="Hori S."/>
            <person name="Arai W."/>
            <person name="Tsubouchi T."/>
            <person name="Morono Y."/>
            <person name="Uchiyama I."/>
            <person name="Ito T."/>
            <person name="Fujiyama A."/>
            <person name="Inagaki F."/>
            <person name="Takami H."/>
        </authorList>
    </citation>
    <scope>NUCLEOTIDE SEQUENCE</scope>
    <source>
        <strain evidence="1">Expedition CK06-06</strain>
    </source>
</reference>
<evidence type="ECO:0000313" key="1">
    <source>
        <dbReference type="EMBL" id="GAF79039.1"/>
    </source>
</evidence>
<name>X0SDF8_9ZZZZ</name>
<organism evidence="1">
    <name type="scientific">marine sediment metagenome</name>
    <dbReference type="NCBI Taxonomy" id="412755"/>
    <lineage>
        <taxon>unclassified sequences</taxon>
        <taxon>metagenomes</taxon>
        <taxon>ecological metagenomes</taxon>
    </lineage>
</organism>
<proteinExistence type="predicted"/>
<gene>
    <name evidence="1" type="ORF">S01H1_13827</name>
</gene>
<sequence length="89" mass="10293">MQYISLLISGLLVSIFCPRRVAIQRVVEEVRDPSGLVRNDLDLIKKHIVKEVYWRQGDTLEAVAYRQGQMDTLRVIEDKVVGRRVSRPT</sequence>
<protein>
    <submittedName>
        <fullName evidence="1">Uncharacterized protein</fullName>
    </submittedName>
</protein>
<dbReference type="AlphaFoldDB" id="X0SDF8"/>
<accession>X0SDF8</accession>
<dbReference type="EMBL" id="BARS01007152">
    <property type="protein sequence ID" value="GAF79039.1"/>
    <property type="molecule type" value="Genomic_DNA"/>
</dbReference>
<comment type="caution">
    <text evidence="1">The sequence shown here is derived from an EMBL/GenBank/DDBJ whole genome shotgun (WGS) entry which is preliminary data.</text>
</comment>